<evidence type="ECO:0000313" key="2">
    <source>
        <dbReference type="EMBL" id="TVY28908.1"/>
    </source>
</evidence>
<dbReference type="OrthoDB" id="3562689at2759"/>
<evidence type="ECO:0000313" key="3">
    <source>
        <dbReference type="Proteomes" id="UP000431533"/>
    </source>
</evidence>
<reference evidence="2 3" key="1">
    <citation type="submission" date="2018-05" db="EMBL/GenBank/DDBJ databases">
        <title>Genome sequencing and assembly of the regulated plant pathogen Lachnellula willkommii and related sister species for the development of diagnostic species identification markers.</title>
        <authorList>
            <person name="Giroux E."/>
            <person name="Bilodeau G."/>
        </authorList>
    </citation>
    <scope>NUCLEOTIDE SEQUENCE [LARGE SCALE GENOMIC DNA]</scope>
    <source>
        <strain evidence="2 3">CBS 185.66</strain>
    </source>
</reference>
<dbReference type="InterPro" id="IPR010730">
    <property type="entry name" value="HET"/>
</dbReference>
<accession>A0A8H8R5N1</accession>
<dbReference type="EMBL" id="QGMH01000024">
    <property type="protein sequence ID" value="TVY28908.1"/>
    <property type="molecule type" value="Genomic_DNA"/>
</dbReference>
<dbReference type="GeneID" id="41981838"/>
<gene>
    <name evidence="2" type="ORF">LHYA1_G001640</name>
</gene>
<dbReference type="Proteomes" id="UP000431533">
    <property type="component" value="Unassembled WGS sequence"/>
</dbReference>
<evidence type="ECO:0000259" key="1">
    <source>
        <dbReference type="Pfam" id="PF06985"/>
    </source>
</evidence>
<dbReference type="PANTHER" id="PTHR33112:SF13">
    <property type="entry name" value="HETEROKARYON INCOMPATIBILITY DOMAIN-CONTAINING PROTEIN"/>
    <property type="match status" value="1"/>
</dbReference>
<name>A0A8H8R5N1_9HELO</name>
<protein>
    <recommendedName>
        <fullName evidence="1">Heterokaryon incompatibility domain-containing protein</fullName>
    </recommendedName>
</protein>
<organism evidence="2 3">
    <name type="scientific">Lachnellula hyalina</name>
    <dbReference type="NCBI Taxonomy" id="1316788"/>
    <lineage>
        <taxon>Eukaryota</taxon>
        <taxon>Fungi</taxon>
        <taxon>Dikarya</taxon>
        <taxon>Ascomycota</taxon>
        <taxon>Pezizomycotina</taxon>
        <taxon>Leotiomycetes</taxon>
        <taxon>Helotiales</taxon>
        <taxon>Lachnaceae</taxon>
        <taxon>Lachnellula</taxon>
    </lineage>
</organism>
<dbReference type="Pfam" id="PF06985">
    <property type="entry name" value="HET"/>
    <property type="match status" value="1"/>
</dbReference>
<dbReference type="AlphaFoldDB" id="A0A8H8R5N1"/>
<comment type="caution">
    <text evidence="2">The sequence shown here is derived from an EMBL/GenBank/DDBJ whole genome shotgun (WGS) entry which is preliminary data.</text>
</comment>
<keyword evidence="3" id="KW-1185">Reference proteome</keyword>
<dbReference type="RefSeq" id="XP_031007696.1">
    <property type="nucleotide sequence ID" value="XM_031146620.1"/>
</dbReference>
<proteinExistence type="predicted"/>
<dbReference type="PANTHER" id="PTHR33112">
    <property type="entry name" value="DOMAIN PROTEIN, PUTATIVE-RELATED"/>
    <property type="match status" value="1"/>
</dbReference>
<feature type="domain" description="Heterokaryon incompatibility" evidence="1">
    <location>
        <begin position="194"/>
        <end position="350"/>
    </location>
</feature>
<sequence length="685" mass="77666">MGDHNLTRPQYEALTKAFEPLCPGCLDMDPSIFDWRAVRWATSYPNLDPRKIITGADNQCSSCMIIKAAFESVGLDLHIMHDTQHLSLHHKEEQGSLFALAVLGERRVVVVELYTVPSNPFSPWTIITCKTQTSGDTASEVSSHLIQQWINNCKTSHKLCSNQNSVALPTRVLDLGTSNDSIRLLETGGMSGTYICLSHCWGQSSTILCTRGTYNSYQNNIPWATLPLLFQNAIEICRMLGFQYLWIDKLCIIQHDENDWAREGSRMAQTFEGSFLTIAAAISKDDTESLFFEDKRHSPSLESYAGRTKDGSSYTIYSRIPFDYHPADNSNCKPNREKYPLLTRAWVYQERLLAPRTLYFGEELSWRCREASACECSGGNHRIEHKHWLSVLPGHSIENLHLQWQNMVEEFTKLQLSFEEDRLPAFSGLAQQYQPRLESEYLAGLWRENLVAHLMWFAYPDYGIEAESYSTNRPSKWRAPSWSWASVEGPILFSKDYHISEAEPCAENVTCLAEITDVTSLVEIISAECSVSSFDPMGIVTMGRLVVKGSGRPACLKHRESCDGSDTRHFTVKHTGMSSIYIRSNFSVDGHEANVDYDLIKHGLMKSNSDMSVYCLCLAGMSFTQRTFLLGQGDYSLRPVYRTWSLLLHDVGGKDFERIGFLVSDHNDNGYHFRNSLHQCTITII</sequence>